<comment type="similarity">
    <text evidence="2 13">Belongs to the HAK/KUP transporter (TC 2.A.72) family.</text>
</comment>
<evidence type="ECO:0000256" key="8">
    <source>
        <dbReference type="ARBA" id="ARBA00022847"/>
    </source>
</evidence>
<keyword evidence="9 13" id="KW-0630">Potassium</keyword>
<dbReference type="Proteomes" id="UP000321523">
    <property type="component" value="Unassembled WGS sequence"/>
</dbReference>
<dbReference type="HAMAP" id="MF_01522">
    <property type="entry name" value="Kup"/>
    <property type="match status" value="1"/>
</dbReference>
<reference evidence="16 17" key="1">
    <citation type="submission" date="2019-07" db="EMBL/GenBank/DDBJ databases">
        <title>Whole genome shotgun sequence of Skermanella aerolata NBRC 106429.</title>
        <authorList>
            <person name="Hosoyama A."/>
            <person name="Uohara A."/>
            <person name="Ohji S."/>
            <person name="Ichikawa N."/>
        </authorList>
    </citation>
    <scope>NUCLEOTIDE SEQUENCE [LARGE SCALE GENOMIC DNA]</scope>
    <source>
        <strain evidence="16 17">NBRC 106429</strain>
    </source>
</reference>
<dbReference type="InterPro" id="IPR053952">
    <property type="entry name" value="K_trans_C"/>
</dbReference>
<keyword evidence="17" id="KW-1185">Reference proteome</keyword>
<dbReference type="PANTHER" id="PTHR30540">
    <property type="entry name" value="OSMOTIC STRESS POTASSIUM TRANSPORTER"/>
    <property type="match status" value="1"/>
</dbReference>
<evidence type="ECO:0000259" key="15">
    <source>
        <dbReference type="Pfam" id="PF22776"/>
    </source>
</evidence>
<keyword evidence="3 13" id="KW-0813">Transport</keyword>
<feature type="transmembrane region" description="Helical" evidence="13">
    <location>
        <begin position="356"/>
        <end position="377"/>
    </location>
</feature>
<feature type="transmembrane region" description="Helical" evidence="13">
    <location>
        <begin position="118"/>
        <end position="138"/>
    </location>
</feature>
<comment type="subcellular location">
    <subcellularLocation>
        <location evidence="13">Cell membrane</location>
        <topology evidence="13">Multi-pass membrane protein</topology>
    </subcellularLocation>
    <subcellularLocation>
        <location evidence="1">Membrane</location>
        <topology evidence="1">Multi-pass membrane protein</topology>
    </subcellularLocation>
</comment>
<feature type="transmembrane region" description="Helical" evidence="13">
    <location>
        <begin position="183"/>
        <end position="208"/>
    </location>
</feature>
<feature type="transmembrane region" description="Helical" evidence="13">
    <location>
        <begin position="233"/>
        <end position="252"/>
    </location>
</feature>
<dbReference type="InterPro" id="IPR023051">
    <property type="entry name" value="Kup"/>
</dbReference>
<feature type="transmembrane region" description="Helical" evidence="13">
    <location>
        <begin position="308"/>
        <end position="335"/>
    </location>
</feature>
<dbReference type="AlphaFoldDB" id="A0A512DSW3"/>
<dbReference type="PANTHER" id="PTHR30540:SF79">
    <property type="entry name" value="LOW AFFINITY POTASSIUM TRANSPORT SYSTEM PROTEIN KUP"/>
    <property type="match status" value="1"/>
</dbReference>
<feature type="transmembrane region" description="Helical" evidence="13">
    <location>
        <begin position="442"/>
        <end position="459"/>
    </location>
</feature>
<dbReference type="GO" id="GO:0015079">
    <property type="term" value="F:potassium ion transmembrane transporter activity"/>
    <property type="evidence" value="ECO:0007669"/>
    <property type="project" value="UniProtKB-UniRule"/>
</dbReference>
<comment type="function">
    <text evidence="13">Transport of potassium into the cell. Likely operates as a K(+):H(+) symporter.</text>
</comment>
<keyword evidence="6 13" id="KW-0633">Potassium transport</keyword>
<evidence type="ECO:0000256" key="2">
    <source>
        <dbReference type="ARBA" id="ARBA00007019"/>
    </source>
</evidence>
<feature type="domain" description="K+ potassium transporter integral membrane" evidence="14">
    <location>
        <begin position="30"/>
        <end position="481"/>
    </location>
</feature>
<evidence type="ECO:0000259" key="14">
    <source>
        <dbReference type="Pfam" id="PF02705"/>
    </source>
</evidence>
<feature type="domain" description="K+ potassium transporter C-terminal" evidence="15">
    <location>
        <begin position="492"/>
        <end position="641"/>
    </location>
</feature>
<evidence type="ECO:0000256" key="11">
    <source>
        <dbReference type="ARBA" id="ARBA00023065"/>
    </source>
</evidence>
<gene>
    <name evidence="16" type="primary">kup_1</name>
    <name evidence="13" type="synonym">kup</name>
    <name evidence="16" type="ORF">SAE02_37160</name>
</gene>
<protein>
    <recommendedName>
        <fullName evidence="13">Probable potassium transport system protein Kup</fullName>
    </recommendedName>
</protein>
<feature type="transmembrane region" description="Helical" evidence="13">
    <location>
        <begin position="26"/>
        <end position="47"/>
    </location>
</feature>
<keyword evidence="7 13" id="KW-0812">Transmembrane</keyword>
<keyword evidence="8 13" id="KW-0769">Symport</keyword>
<accession>A0A512DSW3</accession>
<dbReference type="EMBL" id="BJYZ01000017">
    <property type="protein sequence ID" value="GEO39568.1"/>
    <property type="molecule type" value="Genomic_DNA"/>
</dbReference>
<evidence type="ECO:0000313" key="16">
    <source>
        <dbReference type="EMBL" id="GEO39568.1"/>
    </source>
</evidence>
<feature type="transmembrane region" description="Helical" evidence="13">
    <location>
        <begin position="383"/>
        <end position="404"/>
    </location>
</feature>
<comment type="caution">
    <text evidence="16">The sequence shown here is derived from an EMBL/GenBank/DDBJ whole genome shotgun (WGS) entry which is preliminary data.</text>
</comment>
<evidence type="ECO:0000256" key="3">
    <source>
        <dbReference type="ARBA" id="ARBA00022448"/>
    </source>
</evidence>
<keyword evidence="10 13" id="KW-1133">Transmembrane helix</keyword>
<dbReference type="InterPro" id="IPR003855">
    <property type="entry name" value="K+_transporter"/>
</dbReference>
<keyword evidence="11 13" id="KW-0406">Ion transport</keyword>
<dbReference type="Pfam" id="PF22776">
    <property type="entry name" value="K_trans_C"/>
    <property type="match status" value="1"/>
</dbReference>
<evidence type="ECO:0000256" key="13">
    <source>
        <dbReference type="HAMAP-Rule" id="MF_01522"/>
    </source>
</evidence>
<evidence type="ECO:0000256" key="12">
    <source>
        <dbReference type="ARBA" id="ARBA00023136"/>
    </source>
</evidence>
<evidence type="ECO:0000256" key="4">
    <source>
        <dbReference type="ARBA" id="ARBA00022475"/>
    </source>
</evidence>
<evidence type="ECO:0000256" key="6">
    <source>
        <dbReference type="ARBA" id="ARBA00022538"/>
    </source>
</evidence>
<sequence>MNNSTSDTNAEKARLSSAQTPRRTPVLALFITAIGVVFGDIGTSPLYTIKETFGGHHPLPIDRLHVMGVLSLIFWALTLIVAIKYVIVIMRADNNGEGGSLALLALLSRAEEPNSRRALIVGSLGLAAAALFYGDSVITPAISVLSAVEGLQVAAPEFGYVVIPLTIAILVLLFTLQRSGTALVGALFGPVMILWFVVLAVLGVQHIVKDPTILWALSPHYAVMFFMKEGGNGMLALGAVVLAVTGAEALYADMGHFGRVPIRVAWYLLVWPALLLNYFGQGAMLLAAPDTLDNPLIRMAPQWLALPLVFLAMAAAIIASQAVISGAFSITQQAIQLGYLPRMHIQHTSDREMGQIYIPFVNWTLMVSVVVLVLLFGSSSNLAAAYGIAVTGTMLITAILAGMVMGRLWGWRRGWVRLLTGTFLLVDGAFFLANAVKIPYGGWLPLVMGAAIFIVLTTWKRGRTRLRDAMEHDSIPIELVLDSAENLPRARGTAVYLSGNSLGTPVALLHNLKHNQILHERVVLLTVIVENVPFVRKDARIESKMIRDNVHRVVLHYGFMQTPDIPTALANAKESDLGFFYEPMRLSYFVTRMIARPSGRSGMPHWRETIFAWMVTNAATSTDFFNLPMNRVVELGANVEI</sequence>
<evidence type="ECO:0000256" key="5">
    <source>
        <dbReference type="ARBA" id="ARBA00022519"/>
    </source>
</evidence>
<feature type="transmembrane region" description="Helical" evidence="13">
    <location>
        <begin position="264"/>
        <end position="288"/>
    </location>
</feature>
<feature type="transmembrane region" description="Helical" evidence="13">
    <location>
        <begin position="416"/>
        <end position="436"/>
    </location>
</feature>
<comment type="catalytic activity">
    <reaction evidence="13">
        <text>K(+)(in) + H(+)(in) = K(+)(out) + H(+)(out)</text>
        <dbReference type="Rhea" id="RHEA:28490"/>
        <dbReference type="ChEBI" id="CHEBI:15378"/>
        <dbReference type="ChEBI" id="CHEBI:29103"/>
    </reaction>
</comment>
<dbReference type="Pfam" id="PF02705">
    <property type="entry name" value="K_trans"/>
    <property type="match status" value="1"/>
</dbReference>
<feature type="transmembrane region" description="Helical" evidence="13">
    <location>
        <begin position="158"/>
        <end position="176"/>
    </location>
</feature>
<dbReference type="InterPro" id="IPR053951">
    <property type="entry name" value="K_trans_N"/>
</dbReference>
<organism evidence="16 17">
    <name type="scientific">Skermanella aerolata</name>
    <dbReference type="NCBI Taxonomy" id="393310"/>
    <lineage>
        <taxon>Bacteria</taxon>
        <taxon>Pseudomonadati</taxon>
        <taxon>Pseudomonadota</taxon>
        <taxon>Alphaproteobacteria</taxon>
        <taxon>Rhodospirillales</taxon>
        <taxon>Azospirillaceae</taxon>
        <taxon>Skermanella</taxon>
    </lineage>
</organism>
<evidence type="ECO:0000313" key="17">
    <source>
        <dbReference type="Proteomes" id="UP000321523"/>
    </source>
</evidence>
<evidence type="ECO:0000256" key="10">
    <source>
        <dbReference type="ARBA" id="ARBA00022989"/>
    </source>
</evidence>
<dbReference type="GO" id="GO:0005886">
    <property type="term" value="C:plasma membrane"/>
    <property type="evidence" value="ECO:0007669"/>
    <property type="project" value="UniProtKB-SubCell"/>
</dbReference>
<proteinExistence type="inferred from homology"/>
<evidence type="ECO:0000256" key="1">
    <source>
        <dbReference type="ARBA" id="ARBA00004141"/>
    </source>
</evidence>
<feature type="transmembrane region" description="Helical" evidence="13">
    <location>
        <begin position="67"/>
        <end position="87"/>
    </location>
</feature>
<keyword evidence="5" id="KW-0997">Cell inner membrane</keyword>
<keyword evidence="4 13" id="KW-1003">Cell membrane</keyword>
<keyword evidence="12 13" id="KW-0472">Membrane</keyword>
<dbReference type="GO" id="GO:0015293">
    <property type="term" value="F:symporter activity"/>
    <property type="evidence" value="ECO:0007669"/>
    <property type="project" value="UniProtKB-UniRule"/>
</dbReference>
<evidence type="ECO:0000256" key="7">
    <source>
        <dbReference type="ARBA" id="ARBA00022692"/>
    </source>
</evidence>
<evidence type="ECO:0000256" key="9">
    <source>
        <dbReference type="ARBA" id="ARBA00022958"/>
    </source>
</evidence>
<name>A0A512DSW3_9PROT</name>